<dbReference type="Gene3D" id="3.40.1350.10">
    <property type="match status" value="1"/>
</dbReference>
<dbReference type="SUPFAM" id="SSF52980">
    <property type="entry name" value="Restriction endonuclease-like"/>
    <property type="match status" value="1"/>
</dbReference>
<dbReference type="STRING" id="1220579.GCA_001571345_01815"/>
<comment type="similarity">
    <text evidence="1">Belongs to the UPF0102 family.</text>
</comment>
<organism evidence="2 3">
    <name type="scientific">Komagataeibacter xylinus</name>
    <name type="common">Gluconacetobacter xylinus</name>
    <dbReference type="NCBI Taxonomy" id="28448"/>
    <lineage>
        <taxon>Bacteria</taxon>
        <taxon>Pseudomonadati</taxon>
        <taxon>Pseudomonadota</taxon>
        <taxon>Alphaproteobacteria</taxon>
        <taxon>Acetobacterales</taxon>
        <taxon>Acetobacteraceae</taxon>
        <taxon>Komagataeibacter</taxon>
    </lineage>
</organism>
<proteinExistence type="inferred from homology"/>
<dbReference type="InterPro" id="IPR003509">
    <property type="entry name" value="UPF0102_YraN-like"/>
</dbReference>
<name>A0A318PHU9_KOMXY</name>
<dbReference type="EMBL" id="NKUC01000016">
    <property type="protein sequence ID" value="PYD56832.1"/>
    <property type="molecule type" value="Genomic_DNA"/>
</dbReference>
<dbReference type="PANTHER" id="PTHR34039">
    <property type="entry name" value="UPF0102 PROTEIN YRAN"/>
    <property type="match status" value="1"/>
</dbReference>
<evidence type="ECO:0000313" key="3">
    <source>
        <dbReference type="Proteomes" id="UP000248257"/>
    </source>
</evidence>
<accession>A0A318PHU9</accession>
<dbReference type="PANTHER" id="PTHR34039:SF1">
    <property type="entry name" value="UPF0102 PROTEIN YRAN"/>
    <property type="match status" value="1"/>
</dbReference>
<protein>
    <submittedName>
        <fullName evidence="2">Uncharacterized protein</fullName>
    </submittedName>
</protein>
<dbReference type="InterPro" id="IPR011335">
    <property type="entry name" value="Restrct_endonuc-II-like"/>
</dbReference>
<gene>
    <name evidence="2" type="ORF">CFR75_09175</name>
</gene>
<dbReference type="AlphaFoldDB" id="A0A318PHU9"/>
<evidence type="ECO:0000313" key="2">
    <source>
        <dbReference type="EMBL" id="PYD56832.1"/>
    </source>
</evidence>
<keyword evidence="3" id="KW-1185">Reference proteome</keyword>
<dbReference type="Pfam" id="PF02021">
    <property type="entry name" value="UPF0102"/>
    <property type="match status" value="1"/>
</dbReference>
<sequence length="108" mass="11990">MTAEQAAMADLRAKGWQVLLHRARTRWGEIDIVALRAGCLAFIEVKARPSLLAAGESIRPAQVTRIMNAAQALCAANPHWTYDSMRLDVCAVLPGNVIEWIPDAFRQY</sequence>
<reference evidence="2 3" key="1">
    <citation type="submission" date="2017-07" db="EMBL/GenBank/DDBJ databases">
        <title>A draft genome sequence of Komagataeibacter xylinus LMG 1515.</title>
        <authorList>
            <person name="Skraban J."/>
            <person name="Cleenwerck I."/>
            <person name="Vandamme P."/>
            <person name="Trcek J."/>
        </authorList>
    </citation>
    <scope>NUCLEOTIDE SEQUENCE [LARGE SCALE GENOMIC DNA]</scope>
    <source>
        <strain evidence="2 3">LMG 1515</strain>
    </source>
</reference>
<dbReference type="GO" id="GO:0003676">
    <property type="term" value="F:nucleic acid binding"/>
    <property type="evidence" value="ECO:0007669"/>
    <property type="project" value="InterPro"/>
</dbReference>
<evidence type="ECO:0000256" key="1">
    <source>
        <dbReference type="ARBA" id="ARBA00006738"/>
    </source>
</evidence>
<comment type="caution">
    <text evidence="2">The sequence shown here is derived from an EMBL/GenBank/DDBJ whole genome shotgun (WGS) entry which is preliminary data.</text>
</comment>
<dbReference type="OrthoDB" id="9812968at2"/>
<dbReference type="InterPro" id="IPR011856">
    <property type="entry name" value="tRNA_endonuc-like_dom_sf"/>
</dbReference>
<dbReference type="Proteomes" id="UP000248257">
    <property type="component" value="Unassembled WGS sequence"/>
</dbReference>